<dbReference type="GeneID" id="87598613"/>
<dbReference type="InterPro" id="IPR050563">
    <property type="entry name" value="4-hydroxybenzoyl-CoA_TE"/>
</dbReference>
<comment type="similarity">
    <text evidence="1">Belongs to the 4-hydroxybenzoyl-CoA thioesterase family.</text>
</comment>
<gene>
    <name evidence="3" type="ORF">AMD02_04315</name>
</gene>
<dbReference type="PANTHER" id="PTHR31793">
    <property type="entry name" value="4-HYDROXYBENZOYL-COA THIOESTERASE FAMILY MEMBER"/>
    <property type="match status" value="1"/>
</dbReference>
<dbReference type="Pfam" id="PF13279">
    <property type="entry name" value="4HBT_2"/>
    <property type="match status" value="1"/>
</dbReference>
<evidence type="ECO:0000256" key="2">
    <source>
        <dbReference type="ARBA" id="ARBA00022801"/>
    </source>
</evidence>
<name>A0A0M0KHV5_ALKHA</name>
<dbReference type="GO" id="GO:0047617">
    <property type="term" value="F:fatty acyl-CoA hydrolase activity"/>
    <property type="evidence" value="ECO:0007669"/>
    <property type="project" value="TreeGrafter"/>
</dbReference>
<dbReference type="InterPro" id="IPR006684">
    <property type="entry name" value="YbgC/YbaW"/>
</dbReference>
<keyword evidence="2" id="KW-0378">Hydrolase</keyword>
<dbReference type="RefSeq" id="WP_010899234.1">
    <property type="nucleotide sequence ID" value="NZ_CP040441.1"/>
</dbReference>
<protein>
    <submittedName>
        <fullName evidence="3">Uncharacterized protein</fullName>
    </submittedName>
</protein>
<accession>A0A0M0KHV5</accession>
<dbReference type="EMBL" id="LILD01000001">
    <property type="protein sequence ID" value="KOO38172.1"/>
    <property type="molecule type" value="Genomic_DNA"/>
</dbReference>
<evidence type="ECO:0000256" key="1">
    <source>
        <dbReference type="ARBA" id="ARBA00005953"/>
    </source>
</evidence>
<evidence type="ECO:0000313" key="3">
    <source>
        <dbReference type="EMBL" id="KOO38172.1"/>
    </source>
</evidence>
<reference evidence="3" key="1">
    <citation type="submission" date="2015-08" db="EMBL/GenBank/DDBJ databases">
        <title>Complete DNA Sequence of Pseudomonas syringae pv. actinidiae, the Causal Agent of Kiwifruit Canker Disease.</title>
        <authorList>
            <person name="Rikkerink E.H.A."/>
            <person name="Fineran P.C."/>
        </authorList>
    </citation>
    <scope>NUCLEOTIDE SEQUENCE</scope>
    <source>
        <strain evidence="3">DSM 13666</strain>
    </source>
</reference>
<sequence>MRLPAYIEQLDLWEAEFRFSTSVKVRFSETDAFGHLNNTKTFVYFEEARTDFFKSLGFFKLWTNPEYEGMIVVADLQCDYQRQVFFDDRLTVWVKPANIGSSSVDLHYMIKNSTGHICMTGRGTVVQVSKKTGKPFPLSEEMKDSLLNAKGAN</sequence>
<dbReference type="Gene3D" id="3.10.129.10">
    <property type="entry name" value="Hotdog Thioesterase"/>
    <property type="match status" value="1"/>
</dbReference>
<dbReference type="PANTHER" id="PTHR31793:SF24">
    <property type="entry name" value="LONG-CHAIN ACYL-COA THIOESTERASE FADM"/>
    <property type="match status" value="1"/>
</dbReference>
<organism evidence="3">
    <name type="scientific">Halalkalibacterium halodurans</name>
    <name type="common">Bacillus halodurans</name>
    <dbReference type="NCBI Taxonomy" id="86665"/>
    <lineage>
        <taxon>Bacteria</taxon>
        <taxon>Bacillati</taxon>
        <taxon>Bacillota</taxon>
        <taxon>Bacilli</taxon>
        <taxon>Bacillales</taxon>
        <taxon>Bacillaceae</taxon>
        <taxon>Halalkalibacterium (ex Joshi et al. 2022)</taxon>
    </lineage>
</organism>
<dbReference type="AlphaFoldDB" id="A0A0M0KHV5"/>
<dbReference type="PIRSF" id="PIRSF003230">
    <property type="entry name" value="YbgC"/>
    <property type="match status" value="1"/>
</dbReference>
<dbReference type="CDD" id="cd00586">
    <property type="entry name" value="4HBT"/>
    <property type="match status" value="1"/>
</dbReference>
<comment type="caution">
    <text evidence="3">The sequence shown here is derived from an EMBL/GenBank/DDBJ whole genome shotgun (WGS) entry which is preliminary data.</text>
</comment>
<dbReference type="SUPFAM" id="SSF54637">
    <property type="entry name" value="Thioesterase/thiol ester dehydrase-isomerase"/>
    <property type="match status" value="1"/>
</dbReference>
<dbReference type="OMA" id="ETDMFGH"/>
<dbReference type="PATRIC" id="fig|136160.3.peg.1127"/>
<proteinExistence type="inferred from homology"/>
<dbReference type="InterPro" id="IPR029069">
    <property type="entry name" value="HotDog_dom_sf"/>
</dbReference>